<keyword evidence="3" id="KW-1185">Reference proteome</keyword>
<feature type="transmembrane region" description="Helical" evidence="1">
    <location>
        <begin position="91"/>
        <end position="113"/>
    </location>
</feature>
<dbReference type="EMBL" id="MCFG01000584">
    <property type="protein sequence ID" value="ORX63805.1"/>
    <property type="molecule type" value="Genomic_DNA"/>
</dbReference>
<keyword evidence="1" id="KW-1133">Transmembrane helix</keyword>
<comment type="caution">
    <text evidence="2">The sequence shown here is derived from an EMBL/GenBank/DDBJ whole genome shotgun (WGS) entry which is preliminary data.</text>
</comment>
<dbReference type="STRING" id="1754192.A0A1Y1VRY8"/>
<dbReference type="AlphaFoldDB" id="A0A1Y1VRY8"/>
<accession>A0A1Y1VRY8</accession>
<reference evidence="2 3" key="1">
    <citation type="submission" date="2016-08" db="EMBL/GenBank/DDBJ databases">
        <title>A Parts List for Fungal Cellulosomes Revealed by Comparative Genomics.</title>
        <authorList>
            <consortium name="DOE Joint Genome Institute"/>
            <person name="Haitjema C.H."/>
            <person name="Gilmore S.P."/>
            <person name="Henske J.K."/>
            <person name="Solomon K.V."/>
            <person name="De Groot R."/>
            <person name="Kuo A."/>
            <person name="Mondo S.J."/>
            <person name="Salamov A.A."/>
            <person name="Labutti K."/>
            <person name="Zhao Z."/>
            <person name="Chiniquy J."/>
            <person name="Barry K."/>
            <person name="Brewer H.M."/>
            <person name="Purvine S.O."/>
            <person name="Wright A.T."/>
            <person name="Boxma B."/>
            <person name="Van Alen T."/>
            <person name="Hackstein J.H."/>
            <person name="Baker S.E."/>
            <person name="Grigoriev I.V."/>
            <person name="O'Malley M.A."/>
        </authorList>
    </citation>
    <scope>NUCLEOTIDE SEQUENCE [LARGE SCALE GENOMIC DNA]</scope>
    <source>
        <strain evidence="2 3">S4</strain>
    </source>
</reference>
<sequence length="156" mass="17871">MLRIGLNDILDEYIEILKAILANVDLKKWKTEDHLYGPTTTSYEYILKVIDSFADINFSFELNSINHIYSGLEKFDAIMFDLIFDSIKSTLSYLVIITIVGVILIIFAVIVGYKMITATNKTLTELVNVIFLIPQSTINMVPQFKRFIETGSFEEQ</sequence>
<reference evidence="2 3" key="2">
    <citation type="submission" date="2016-08" db="EMBL/GenBank/DDBJ databases">
        <title>Pervasive Adenine N6-methylation of Active Genes in Fungi.</title>
        <authorList>
            <consortium name="DOE Joint Genome Institute"/>
            <person name="Mondo S.J."/>
            <person name="Dannebaum R.O."/>
            <person name="Kuo R.C."/>
            <person name="Labutti K."/>
            <person name="Haridas S."/>
            <person name="Kuo A."/>
            <person name="Salamov A."/>
            <person name="Ahrendt S.R."/>
            <person name="Lipzen A."/>
            <person name="Sullivan W."/>
            <person name="Andreopoulos W.B."/>
            <person name="Clum A."/>
            <person name="Lindquist E."/>
            <person name="Daum C."/>
            <person name="Ramamoorthy G.K."/>
            <person name="Gryganskyi A."/>
            <person name="Culley D."/>
            <person name="Magnuson J.K."/>
            <person name="James T.Y."/>
            <person name="O'Malley M.A."/>
            <person name="Stajich J.E."/>
            <person name="Spatafora J.W."/>
            <person name="Visel A."/>
            <person name="Grigoriev I.V."/>
        </authorList>
    </citation>
    <scope>NUCLEOTIDE SEQUENCE [LARGE SCALE GENOMIC DNA]</scope>
    <source>
        <strain evidence="2 3">S4</strain>
    </source>
</reference>
<organism evidence="2 3">
    <name type="scientific">Anaeromyces robustus</name>
    <dbReference type="NCBI Taxonomy" id="1754192"/>
    <lineage>
        <taxon>Eukaryota</taxon>
        <taxon>Fungi</taxon>
        <taxon>Fungi incertae sedis</taxon>
        <taxon>Chytridiomycota</taxon>
        <taxon>Chytridiomycota incertae sedis</taxon>
        <taxon>Neocallimastigomycetes</taxon>
        <taxon>Neocallimastigales</taxon>
        <taxon>Neocallimastigaceae</taxon>
        <taxon>Anaeromyces</taxon>
    </lineage>
</organism>
<dbReference type="Proteomes" id="UP000193944">
    <property type="component" value="Unassembled WGS sequence"/>
</dbReference>
<protein>
    <submittedName>
        <fullName evidence="2">Uncharacterized protein</fullName>
    </submittedName>
</protein>
<evidence type="ECO:0000313" key="2">
    <source>
        <dbReference type="EMBL" id="ORX63805.1"/>
    </source>
</evidence>
<evidence type="ECO:0000313" key="3">
    <source>
        <dbReference type="Proteomes" id="UP000193944"/>
    </source>
</evidence>
<evidence type="ECO:0000256" key="1">
    <source>
        <dbReference type="SAM" id="Phobius"/>
    </source>
</evidence>
<keyword evidence="1" id="KW-0472">Membrane</keyword>
<gene>
    <name evidence="2" type="ORF">BCR32DRAFT_251418</name>
</gene>
<dbReference type="OrthoDB" id="10457849at2759"/>
<proteinExistence type="predicted"/>
<keyword evidence="1" id="KW-0812">Transmembrane</keyword>
<name>A0A1Y1VRY8_9FUNG</name>